<proteinExistence type="predicted"/>
<evidence type="ECO:0000256" key="1">
    <source>
        <dbReference type="SAM" id="Phobius"/>
    </source>
</evidence>
<sequence length="158" mass="17206">MNHHSAYDRAHDDAQRLARRHERDLHWAKERRRQHEREVAAASALLASTPWALARRTVAISLVLLAAVGVGEAVAAAAHLPAGWLLLADAVAIAFAVVVVVCAAVSLAGIRSRRAAARALLRSHDARLSHTQYHIHESVHSFIDSHAEVVNTRPARVA</sequence>
<name>A0A853CRK5_9MICO</name>
<dbReference type="EMBL" id="JACCFL010000001">
    <property type="protein sequence ID" value="NYJ22533.1"/>
    <property type="molecule type" value="Genomic_DNA"/>
</dbReference>
<dbReference type="RefSeq" id="WP_179604570.1">
    <property type="nucleotide sequence ID" value="NZ_BAABEH010000001.1"/>
</dbReference>
<evidence type="ECO:0000313" key="2">
    <source>
        <dbReference type="EMBL" id="NYJ22533.1"/>
    </source>
</evidence>
<protein>
    <submittedName>
        <fullName evidence="2">Uncharacterized protein</fullName>
    </submittedName>
</protein>
<dbReference type="AlphaFoldDB" id="A0A853CRK5"/>
<keyword evidence="1" id="KW-0472">Membrane</keyword>
<gene>
    <name evidence="2" type="ORF">HNR13_000820</name>
</gene>
<feature type="transmembrane region" description="Helical" evidence="1">
    <location>
        <begin position="58"/>
        <end position="78"/>
    </location>
</feature>
<reference evidence="2 3" key="1">
    <citation type="submission" date="2020-07" db="EMBL/GenBank/DDBJ databases">
        <title>Sequencing the genomes of 1000 actinobacteria strains.</title>
        <authorList>
            <person name="Klenk H.-P."/>
        </authorList>
    </citation>
    <scope>NUCLEOTIDE SEQUENCE [LARGE SCALE GENOMIC DNA]</scope>
    <source>
        <strain evidence="2 3">DSM 15165</strain>
    </source>
</reference>
<organism evidence="2 3">
    <name type="scientific">Leifsonia shinshuensis</name>
    <dbReference type="NCBI Taxonomy" id="150026"/>
    <lineage>
        <taxon>Bacteria</taxon>
        <taxon>Bacillati</taxon>
        <taxon>Actinomycetota</taxon>
        <taxon>Actinomycetes</taxon>
        <taxon>Micrococcales</taxon>
        <taxon>Microbacteriaceae</taxon>
        <taxon>Leifsonia</taxon>
    </lineage>
</organism>
<feature type="transmembrane region" description="Helical" evidence="1">
    <location>
        <begin position="84"/>
        <end position="110"/>
    </location>
</feature>
<keyword evidence="1" id="KW-0812">Transmembrane</keyword>
<comment type="caution">
    <text evidence="2">The sequence shown here is derived from an EMBL/GenBank/DDBJ whole genome shotgun (WGS) entry which is preliminary data.</text>
</comment>
<keyword evidence="1" id="KW-1133">Transmembrane helix</keyword>
<accession>A0A853CRK5</accession>
<dbReference type="Proteomes" id="UP000578352">
    <property type="component" value="Unassembled WGS sequence"/>
</dbReference>
<evidence type="ECO:0000313" key="3">
    <source>
        <dbReference type="Proteomes" id="UP000578352"/>
    </source>
</evidence>